<name>A0A7J9PG83_METMI</name>
<dbReference type="PANTHER" id="PTHR32089:SF112">
    <property type="entry name" value="LYSOZYME-LIKE PROTEIN-RELATED"/>
    <property type="match status" value="1"/>
</dbReference>
<dbReference type="CDD" id="cd06225">
    <property type="entry name" value="HAMP"/>
    <property type="match status" value="1"/>
</dbReference>
<dbReference type="SMART" id="SM00304">
    <property type="entry name" value="HAMP"/>
    <property type="match status" value="2"/>
</dbReference>
<evidence type="ECO:0000256" key="1">
    <source>
        <dbReference type="ARBA" id="ARBA00023224"/>
    </source>
</evidence>
<protein>
    <submittedName>
        <fullName evidence="8">Methyl-accepting chemotaxis protein</fullName>
    </submittedName>
</protein>
<keyword evidence="5" id="KW-0812">Transmembrane</keyword>
<dbReference type="InterPro" id="IPR004089">
    <property type="entry name" value="MCPsignal_dom"/>
</dbReference>
<gene>
    <name evidence="8" type="ORF">HNP90_001134</name>
</gene>
<dbReference type="PANTHER" id="PTHR32089">
    <property type="entry name" value="METHYL-ACCEPTING CHEMOTAXIS PROTEIN MCPB"/>
    <property type="match status" value="1"/>
</dbReference>
<proteinExistence type="inferred from homology"/>
<evidence type="ECO:0000256" key="4">
    <source>
        <dbReference type="SAM" id="Coils"/>
    </source>
</evidence>
<dbReference type="GO" id="GO:0006935">
    <property type="term" value="P:chemotaxis"/>
    <property type="evidence" value="ECO:0007669"/>
    <property type="project" value="InterPro"/>
</dbReference>
<evidence type="ECO:0000256" key="2">
    <source>
        <dbReference type="ARBA" id="ARBA00029447"/>
    </source>
</evidence>
<reference evidence="8 9" key="1">
    <citation type="submission" date="2020-07" db="EMBL/GenBank/DDBJ databases">
        <title>Genomic Encyclopedia of Type Strains, Phase IV (KMG-V): Genome sequencing to study the core and pangenomes of soil and plant-associated prokaryotes.</title>
        <authorList>
            <person name="Whitman W."/>
        </authorList>
    </citation>
    <scope>NUCLEOTIDE SEQUENCE [LARGE SCALE GENOMIC DNA]</scope>
    <source>
        <strain evidence="8 9">C8</strain>
    </source>
</reference>
<keyword evidence="5" id="KW-1133">Transmembrane helix</keyword>
<dbReference type="Gene3D" id="1.10.287.950">
    <property type="entry name" value="Methyl-accepting chemotaxis protein"/>
    <property type="match status" value="1"/>
</dbReference>
<keyword evidence="4" id="KW-0175">Coiled coil</keyword>
<organism evidence="8 9">
    <name type="scientific">Methanococcus maripaludis</name>
    <name type="common">Methanococcus deltae</name>
    <dbReference type="NCBI Taxonomy" id="39152"/>
    <lineage>
        <taxon>Archaea</taxon>
        <taxon>Methanobacteriati</taxon>
        <taxon>Methanobacteriota</taxon>
        <taxon>Methanomada group</taxon>
        <taxon>Methanococci</taxon>
        <taxon>Methanococcales</taxon>
        <taxon>Methanococcaceae</taxon>
        <taxon>Methanococcus</taxon>
    </lineage>
</organism>
<dbReference type="SUPFAM" id="SSF58104">
    <property type="entry name" value="Methyl-accepting chemotaxis protein (MCP) signaling domain"/>
    <property type="match status" value="1"/>
</dbReference>
<feature type="transmembrane region" description="Helical" evidence="5">
    <location>
        <begin position="12"/>
        <end position="32"/>
    </location>
</feature>
<dbReference type="RefSeq" id="WP_012067940.1">
    <property type="nucleotide sequence ID" value="NZ_JACDUL010000003.1"/>
</dbReference>
<keyword evidence="1 3" id="KW-0807">Transducer</keyword>
<sequence>MRSVNNIRTKLMLTSIIGLALPILILTIVSNLTTENYSNYESLEKLDLSKKSISYNLDQKNEEMASFLKYLSENENIKSYIIENNFNSLNIESENIKSSLGVDEVIFLDDYENAITENELNNNFDFKNLNSGYLLIKNGNLNQFSVIQVQNIYKNQELVGSVVIIDYLDENEFVNNLKDFSNFDVSLYMNGMFVSTTLADKAKLSHISSFFENSASESEYESFLESGNDYLKIEDVRGNLLGYLVISTPKSTALSYLTAARSHNLIVAFFGFVVSIVVSLISSRNLTKPITKLKNGAEQFSKGVYDHNIDVNTGDELEDLADSFNKMANSIMTLNDLIDTDRKTMAKTLHELSDFMYEMSRGNLSVRLDENQDKNRLQKNVNQAINNFSQLLKSVQSEVSVLDQQTINLNKELTTTMTISEGVKDAADHVASSTGEQCTKLQEISEDIKSTAKAVENVNSAVLNTTVASKEINQNSEMGVKKVENAIDTMQKITNVIDELGRSIQELGEESKKINEVTVLIKDVAEQTGLLALNASIEAARAGEAGKGFAVVASEIKSLAEEIKKSVEDINKTVRGVQVRISNTIKLEQNGKNAVNDGYYAINDVNDAFLNIRGSIKNTSDKIEEIKGYVQEVSENTSNVLKNVQEVSKISEELAYTAEKLNASTEDQNSAIGGIDKVSEAISRASKSISTRLLQFKI</sequence>
<dbReference type="SMART" id="SM00283">
    <property type="entry name" value="MA"/>
    <property type="match status" value="1"/>
</dbReference>
<keyword evidence="5" id="KW-0472">Membrane</keyword>
<feature type="domain" description="Methyl-accepting transducer" evidence="6">
    <location>
        <begin position="412"/>
        <end position="648"/>
    </location>
</feature>
<feature type="coiled-coil region" evidence="4">
    <location>
        <begin position="367"/>
        <end position="394"/>
    </location>
</feature>
<dbReference type="GO" id="GO:0004888">
    <property type="term" value="F:transmembrane signaling receptor activity"/>
    <property type="evidence" value="ECO:0007669"/>
    <property type="project" value="InterPro"/>
</dbReference>
<dbReference type="Pfam" id="PF00672">
    <property type="entry name" value="HAMP"/>
    <property type="match status" value="1"/>
</dbReference>
<evidence type="ECO:0000313" key="9">
    <source>
        <dbReference type="Proteomes" id="UP000533207"/>
    </source>
</evidence>
<evidence type="ECO:0000256" key="5">
    <source>
        <dbReference type="SAM" id="Phobius"/>
    </source>
</evidence>
<dbReference type="InterPro" id="IPR004090">
    <property type="entry name" value="Chemotax_Me-accpt_rcpt"/>
</dbReference>
<dbReference type="EMBL" id="JACDUL010000003">
    <property type="protein sequence ID" value="MBA2862253.1"/>
    <property type="molecule type" value="Genomic_DNA"/>
</dbReference>
<dbReference type="GO" id="GO:0007165">
    <property type="term" value="P:signal transduction"/>
    <property type="evidence" value="ECO:0007669"/>
    <property type="project" value="UniProtKB-KW"/>
</dbReference>
<evidence type="ECO:0000313" key="8">
    <source>
        <dbReference type="EMBL" id="MBA2862253.1"/>
    </source>
</evidence>
<dbReference type="AlphaFoldDB" id="A0A7J9PG83"/>
<feature type="domain" description="HAMP" evidence="7">
    <location>
        <begin position="284"/>
        <end position="336"/>
    </location>
</feature>
<evidence type="ECO:0000259" key="6">
    <source>
        <dbReference type="PROSITE" id="PS50111"/>
    </source>
</evidence>
<dbReference type="Pfam" id="PF00015">
    <property type="entry name" value="MCPsignal"/>
    <property type="match status" value="1"/>
</dbReference>
<comment type="similarity">
    <text evidence="2">Belongs to the methyl-accepting chemotaxis (MCP) protein family.</text>
</comment>
<dbReference type="InterPro" id="IPR003660">
    <property type="entry name" value="HAMP_dom"/>
</dbReference>
<evidence type="ECO:0000256" key="3">
    <source>
        <dbReference type="PROSITE-ProRule" id="PRU00284"/>
    </source>
</evidence>
<dbReference type="PROSITE" id="PS50111">
    <property type="entry name" value="CHEMOTAXIS_TRANSDUC_2"/>
    <property type="match status" value="1"/>
</dbReference>
<evidence type="ECO:0000259" key="7">
    <source>
        <dbReference type="PROSITE" id="PS50885"/>
    </source>
</evidence>
<accession>A0A7J9PG83</accession>
<dbReference type="PRINTS" id="PR00260">
    <property type="entry name" value="CHEMTRNSDUCR"/>
</dbReference>
<dbReference type="Proteomes" id="UP000533207">
    <property type="component" value="Unassembled WGS sequence"/>
</dbReference>
<comment type="caution">
    <text evidence="8">The sequence shown here is derived from an EMBL/GenBank/DDBJ whole genome shotgun (WGS) entry which is preliminary data.</text>
</comment>
<dbReference type="PROSITE" id="PS50885">
    <property type="entry name" value="HAMP"/>
    <property type="match status" value="1"/>
</dbReference>
<dbReference type="Gene3D" id="6.10.340.10">
    <property type="match status" value="1"/>
</dbReference>
<dbReference type="GO" id="GO:0016020">
    <property type="term" value="C:membrane"/>
    <property type="evidence" value="ECO:0007669"/>
    <property type="project" value="InterPro"/>
</dbReference>